<dbReference type="InterPro" id="IPR011990">
    <property type="entry name" value="TPR-like_helical_dom_sf"/>
</dbReference>
<name>A0A3D8Y8L8_9BACT</name>
<dbReference type="GO" id="GO:0009279">
    <property type="term" value="C:cell outer membrane"/>
    <property type="evidence" value="ECO:0007669"/>
    <property type="project" value="UniProtKB-SubCell"/>
</dbReference>
<sequence>MLFQNIKNTICKGALSLVCLTFTVSCESFIEIDPPASDLTVDVVFADPKTVEATVTGLYSSAFISGNFWHYAPHFYGGMIADEIYARTATVFDDLRYNTYNPNIATYGLFWSNGYKIIYQANSIINGLEKNTVVSEALKQRYTAEAKFIRAYMYMLIAGYYGDVPLILTTTMSETSVAPRTPKAEVMAQVIKDIQEAETVLATVAMPTTKVNKLAASALLARVYLYERNWDLAILKATEVLAGSAKLESDLNKVFLRTSTEAIWKISSQNSNPSLIDRTSYAQMIVPSETGLPTYPNYTSLYRSFEKGDKRKEKWIGYRISGTDTLTFSNKYKQRATPADASLAEDAIILRLGEQYLIRAEANIQKGNLKEAVADINVLRKRAELPNLPETMTQAQMILQIEKERRAELFVEGHRWFDITRTGRADAVFGAEKPTWKSHAALLPISRADMESNPKLIQNPGYN</sequence>
<proteinExistence type="inferred from homology"/>
<dbReference type="CDD" id="cd08977">
    <property type="entry name" value="SusD"/>
    <property type="match status" value="1"/>
</dbReference>
<evidence type="ECO:0000259" key="7">
    <source>
        <dbReference type="Pfam" id="PF14322"/>
    </source>
</evidence>
<gene>
    <name evidence="8" type="ORF">DSL64_17785</name>
</gene>
<evidence type="ECO:0000313" key="8">
    <source>
        <dbReference type="EMBL" id="REA59501.1"/>
    </source>
</evidence>
<dbReference type="Pfam" id="PF07980">
    <property type="entry name" value="SusD_RagB"/>
    <property type="match status" value="1"/>
</dbReference>
<keyword evidence="9" id="KW-1185">Reference proteome</keyword>
<dbReference type="RefSeq" id="WP_115832274.1">
    <property type="nucleotide sequence ID" value="NZ_QNUL01000015.1"/>
</dbReference>
<evidence type="ECO:0008006" key="10">
    <source>
        <dbReference type="Google" id="ProtNLM"/>
    </source>
</evidence>
<dbReference type="SUPFAM" id="SSF48452">
    <property type="entry name" value="TPR-like"/>
    <property type="match status" value="1"/>
</dbReference>
<keyword evidence="5" id="KW-0998">Cell outer membrane</keyword>
<evidence type="ECO:0000256" key="4">
    <source>
        <dbReference type="ARBA" id="ARBA00023136"/>
    </source>
</evidence>
<dbReference type="InterPro" id="IPR012944">
    <property type="entry name" value="SusD_RagB_dom"/>
</dbReference>
<evidence type="ECO:0000256" key="2">
    <source>
        <dbReference type="ARBA" id="ARBA00006275"/>
    </source>
</evidence>
<evidence type="ECO:0000256" key="1">
    <source>
        <dbReference type="ARBA" id="ARBA00004442"/>
    </source>
</evidence>
<dbReference type="InterPro" id="IPR033985">
    <property type="entry name" value="SusD-like_N"/>
</dbReference>
<reference evidence="8 9" key="1">
    <citation type="submission" date="2018-07" db="EMBL/GenBank/DDBJ databases">
        <title>Dyadobacter roseus sp. nov., isolated from rose rhizosphere soil.</title>
        <authorList>
            <person name="Chen L."/>
        </authorList>
    </citation>
    <scope>NUCLEOTIDE SEQUENCE [LARGE SCALE GENOMIC DNA]</scope>
    <source>
        <strain evidence="8 9">RS19</strain>
    </source>
</reference>
<protein>
    <recommendedName>
        <fullName evidence="10">RagB/SusD family nutrient uptake outer membrane protein</fullName>
    </recommendedName>
</protein>
<feature type="domain" description="RagB/SusD" evidence="6">
    <location>
        <begin position="327"/>
        <end position="462"/>
    </location>
</feature>
<accession>A0A3D8Y8L8</accession>
<comment type="subcellular location">
    <subcellularLocation>
        <location evidence="1">Cell outer membrane</location>
    </subcellularLocation>
</comment>
<evidence type="ECO:0000259" key="6">
    <source>
        <dbReference type="Pfam" id="PF07980"/>
    </source>
</evidence>
<comment type="caution">
    <text evidence="8">The sequence shown here is derived from an EMBL/GenBank/DDBJ whole genome shotgun (WGS) entry which is preliminary data.</text>
</comment>
<evidence type="ECO:0000256" key="3">
    <source>
        <dbReference type="ARBA" id="ARBA00022729"/>
    </source>
</evidence>
<feature type="domain" description="SusD-like N-terminal" evidence="7">
    <location>
        <begin position="71"/>
        <end position="225"/>
    </location>
</feature>
<dbReference type="AlphaFoldDB" id="A0A3D8Y8L8"/>
<organism evidence="8 9">
    <name type="scientific">Dyadobacter luteus</name>
    <dbReference type="NCBI Taxonomy" id="2259619"/>
    <lineage>
        <taxon>Bacteria</taxon>
        <taxon>Pseudomonadati</taxon>
        <taxon>Bacteroidota</taxon>
        <taxon>Cytophagia</taxon>
        <taxon>Cytophagales</taxon>
        <taxon>Spirosomataceae</taxon>
        <taxon>Dyadobacter</taxon>
    </lineage>
</organism>
<dbReference type="Pfam" id="PF14322">
    <property type="entry name" value="SusD-like_3"/>
    <property type="match status" value="1"/>
</dbReference>
<evidence type="ECO:0000313" key="9">
    <source>
        <dbReference type="Proteomes" id="UP000256373"/>
    </source>
</evidence>
<dbReference type="Gene3D" id="1.25.40.390">
    <property type="match status" value="1"/>
</dbReference>
<dbReference type="EMBL" id="QNUL01000015">
    <property type="protein sequence ID" value="REA59501.1"/>
    <property type="molecule type" value="Genomic_DNA"/>
</dbReference>
<dbReference type="PROSITE" id="PS51257">
    <property type="entry name" value="PROKAR_LIPOPROTEIN"/>
    <property type="match status" value="1"/>
</dbReference>
<keyword evidence="4" id="KW-0472">Membrane</keyword>
<dbReference type="OrthoDB" id="9794888at2"/>
<dbReference type="Proteomes" id="UP000256373">
    <property type="component" value="Unassembled WGS sequence"/>
</dbReference>
<comment type="similarity">
    <text evidence="2">Belongs to the SusD family.</text>
</comment>
<keyword evidence="3" id="KW-0732">Signal</keyword>
<evidence type="ECO:0000256" key="5">
    <source>
        <dbReference type="ARBA" id="ARBA00023237"/>
    </source>
</evidence>